<dbReference type="GO" id="GO:0004860">
    <property type="term" value="F:protein kinase inhibitor activity"/>
    <property type="evidence" value="ECO:0007669"/>
    <property type="project" value="TreeGrafter"/>
</dbReference>
<comment type="similarity">
    <text evidence="1">Belongs to the SH3BP5 family.</text>
</comment>
<feature type="region of interest" description="Disordered" evidence="4">
    <location>
        <begin position="367"/>
        <end position="407"/>
    </location>
</feature>
<evidence type="ECO:0000256" key="4">
    <source>
        <dbReference type="SAM" id="MobiDB-lite"/>
    </source>
</evidence>
<protein>
    <submittedName>
        <fullName evidence="6">Uncharacterized protein</fullName>
    </submittedName>
</protein>
<evidence type="ECO:0000313" key="5">
    <source>
        <dbReference type="Proteomes" id="UP000887540"/>
    </source>
</evidence>
<organism evidence="5 6">
    <name type="scientific">Acrobeloides nanus</name>
    <dbReference type="NCBI Taxonomy" id="290746"/>
    <lineage>
        <taxon>Eukaryota</taxon>
        <taxon>Metazoa</taxon>
        <taxon>Ecdysozoa</taxon>
        <taxon>Nematoda</taxon>
        <taxon>Chromadorea</taxon>
        <taxon>Rhabditida</taxon>
        <taxon>Tylenchina</taxon>
        <taxon>Cephalobomorpha</taxon>
        <taxon>Cephaloboidea</taxon>
        <taxon>Cephalobidae</taxon>
        <taxon>Acrobeloides</taxon>
    </lineage>
</organism>
<dbReference type="GO" id="GO:0035556">
    <property type="term" value="P:intracellular signal transduction"/>
    <property type="evidence" value="ECO:0007669"/>
    <property type="project" value="InterPro"/>
</dbReference>
<proteinExistence type="inferred from homology"/>
<accession>A0A914C7R1</accession>
<evidence type="ECO:0000256" key="2">
    <source>
        <dbReference type="ARBA" id="ARBA00023054"/>
    </source>
</evidence>
<dbReference type="GO" id="GO:0005737">
    <property type="term" value="C:cytoplasm"/>
    <property type="evidence" value="ECO:0007669"/>
    <property type="project" value="TreeGrafter"/>
</dbReference>
<dbReference type="PANTHER" id="PTHR19423:SF1">
    <property type="entry name" value="SH3 DOMAIN-BINDING PROTEIN 5"/>
    <property type="match status" value="1"/>
</dbReference>
<dbReference type="AlphaFoldDB" id="A0A914C7R1"/>
<keyword evidence="2 3" id="KW-0175">Coiled coil</keyword>
<reference evidence="6" key="1">
    <citation type="submission" date="2022-11" db="UniProtKB">
        <authorList>
            <consortium name="WormBaseParasite"/>
        </authorList>
    </citation>
    <scope>IDENTIFICATION</scope>
</reference>
<evidence type="ECO:0000313" key="6">
    <source>
        <dbReference type="WBParaSite" id="ACRNAN_Path_506.g1919.t1"/>
    </source>
</evidence>
<feature type="compositionally biased region" description="Low complexity" evidence="4">
    <location>
        <begin position="228"/>
        <end position="238"/>
    </location>
</feature>
<feature type="region of interest" description="Disordered" evidence="4">
    <location>
        <begin position="203"/>
        <end position="260"/>
    </location>
</feature>
<evidence type="ECO:0000256" key="3">
    <source>
        <dbReference type="SAM" id="Coils"/>
    </source>
</evidence>
<feature type="compositionally biased region" description="Polar residues" evidence="4">
    <location>
        <begin position="239"/>
        <end position="251"/>
    </location>
</feature>
<sequence>MPSTSTAIDEYEARVQFRTIHSKWSQKLDELCKKYGSAIQKSRPYYAAVNEERKLREEAQAAAIRFERANSLLQVAKQQVKLTQDSLERQKNIEPECLEVLNHHIQRVNEAEKERTQAEEVHREIFEKMSKLSQQVKQMEKENSRSIKKSRHYFEQCMEFRRKLEAQKALISRLEKEVKQKKCDYTTSLRNLEQISDSIHEERSLTSIKQRGSGGATPDIERKVCPNSSTHSLKYSSSTVTTSDYGTTSSNDDSEMSEEKRNSMIADFYQHSPNGFDPLMFDDELETLEEISSINGRLQTESGKSKSRPNSLNGGVILLAQQLMRSDSKNQDIDRNFCFSLDSTDVRYHTMPEGICPLPSSSEYCSDSDLSSLASGRADQASNSGKEQYDSILHRSVSDVDHSSVRQ</sequence>
<dbReference type="WBParaSite" id="ACRNAN_Path_506.g1919.t1">
    <property type="protein sequence ID" value="ACRNAN_Path_506.g1919.t1"/>
    <property type="gene ID" value="ACRNAN_Path_506.g1919"/>
</dbReference>
<dbReference type="InterPro" id="IPR007940">
    <property type="entry name" value="SH3BP5"/>
</dbReference>
<dbReference type="Pfam" id="PF05276">
    <property type="entry name" value="SH3BP5"/>
    <property type="match status" value="1"/>
</dbReference>
<evidence type="ECO:0000256" key="1">
    <source>
        <dbReference type="ARBA" id="ARBA00007796"/>
    </source>
</evidence>
<dbReference type="PANTHER" id="PTHR19423">
    <property type="entry name" value="SH3 DOMAIN-BINDING PROTEIN 5"/>
    <property type="match status" value="1"/>
</dbReference>
<keyword evidence="5" id="KW-1185">Reference proteome</keyword>
<feature type="compositionally biased region" description="Basic and acidic residues" evidence="4">
    <location>
        <begin position="387"/>
        <end position="407"/>
    </location>
</feature>
<dbReference type="Proteomes" id="UP000887540">
    <property type="component" value="Unplaced"/>
</dbReference>
<feature type="coiled-coil region" evidence="3">
    <location>
        <begin position="101"/>
        <end position="184"/>
    </location>
</feature>
<name>A0A914C7R1_9BILA</name>